<dbReference type="AlphaFoldDB" id="A0AAD9CZ75"/>
<reference evidence="2" key="1">
    <citation type="submission" date="2023-02" db="EMBL/GenBank/DDBJ databases">
        <title>Identification and recombinant expression of a fungal hydrolase from Papiliotrema laurentii that hydrolyzes apple cutin and clears colloidal polyester polyurethane.</title>
        <authorList>
            <consortium name="DOE Joint Genome Institute"/>
            <person name="Roman V.A."/>
            <person name="Bojanowski C."/>
            <person name="Crable B.R."/>
            <person name="Wagner D.N."/>
            <person name="Hung C.S."/>
            <person name="Nadeau L.J."/>
            <person name="Schratz L."/>
            <person name="Haridas S."/>
            <person name="Pangilinan J."/>
            <person name="Lipzen A."/>
            <person name="Na H."/>
            <person name="Yan M."/>
            <person name="Ng V."/>
            <person name="Grigoriev I.V."/>
            <person name="Spatafora J.W."/>
            <person name="Barlow D."/>
            <person name="Biffinger J."/>
            <person name="Kelley-Loughnane N."/>
            <person name="Varaljay V.A."/>
            <person name="Crookes-Goodson W.J."/>
        </authorList>
    </citation>
    <scope>NUCLEOTIDE SEQUENCE</scope>
    <source>
        <strain evidence="2">5307AH</strain>
    </source>
</reference>
<keyword evidence="3" id="KW-1185">Reference proteome</keyword>
<accession>A0AAD9CZ75</accession>
<organism evidence="2 3">
    <name type="scientific">Papiliotrema laurentii</name>
    <name type="common">Cryptococcus laurentii</name>
    <dbReference type="NCBI Taxonomy" id="5418"/>
    <lineage>
        <taxon>Eukaryota</taxon>
        <taxon>Fungi</taxon>
        <taxon>Dikarya</taxon>
        <taxon>Basidiomycota</taxon>
        <taxon>Agaricomycotina</taxon>
        <taxon>Tremellomycetes</taxon>
        <taxon>Tremellales</taxon>
        <taxon>Rhynchogastremaceae</taxon>
        <taxon>Papiliotrema</taxon>
    </lineage>
</organism>
<evidence type="ECO:0000313" key="2">
    <source>
        <dbReference type="EMBL" id="KAK1923288.1"/>
    </source>
</evidence>
<name>A0AAD9CZ75_PAPLA</name>
<sequence length="324" mass="36275">MTPNELSTPSDPGRSGVAPFSTASYSNPVQEEMFKKLENEMKASLQEKATKEDLNHFRRSLQQLWTEFGVLKSQLPQHPPENDDGFSCVSGCSTPTQTGSVFPFTPGTFSIASEGGVAEVNSNLGASSLEELLESQGVLSESKEFIPLHGQRKVRRWYMWTKESPHIKLTQRSFVPVFGEITRTVELRPLTMLQDCTLRPALAFKSTEHKAQWPTLADEFGVKVSDSENGGHDSLMIRLEERAAADDIYRACRHVENSLRERVDGATENWKFETVEDSPFSSKDFHILQPTSSVPLSTKSPLRQFVPSSKPPRATHWSCDDRAL</sequence>
<evidence type="ECO:0000313" key="3">
    <source>
        <dbReference type="Proteomes" id="UP001182556"/>
    </source>
</evidence>
<dbReference type="Proteomes" id="UP001182556">
    <property type="component" value="Unassembled WGS sequence"/>
</dbReference>
<gene>
    <name evidence="2" type="ORF">DB88DRAFT_473889</name>
</gene>
<dbReference type="EMBL" id="JAODAN010000007">
    <property type="protein sequence ID" value="KAK1923288.1"/>
    <property type="molecule type" value="Genomic_DNA"/>
</dbReference>
<feature type="region of interest" description="Disordered" evidence="1">
    <location>
        <begin position="297"/>
        <end position="324"/>
    </location>
</feature>
<protein>
    <submittedName>
        <fullName evidence="2">Uncharacterized protein</fullName>
    </submittedName>
</protein>
<comment type="caution">
    <text evidence="2">The sequence shown here is derived from an EMBL/GenBank/DDBJ whole genome shotgun (WGS) entry which is preliminary data.</text>
</comment>
<proteinExistence type="predicted"/>
<evidence type="ECO:0000256" key="1">
    <source>
        <dbReference type="SAM" id="MobiDB-lite"/>
    </source>
</evidence>
<feature type="region of interest" description="Disordered" evidence="1">
    <location>
        <begin position="1"/>
        <end position="25"/>
    </location>
</feature>
<feature type="compositionally biased region" description="Polar residues" evidence="1">
    <location>
        <begin position="1"/>
        <end position="10"/>
    </location>
</feature>